<evidence type="ECO:0000256" key="4">
    <source>
        <dbReference type="ARBA" id="ARBA00015883"/>
    </source>
</evidence>
<keyword evidence="16" id="KW-0472">Membrane</keyword>
<comment type="catalytic activity">
    <reaction evidence="13 15">
        <text>cytidine(4) in tRNA(Gly)(GCC) + S-adenosyl-L-methionine = 2'-O-methylcytidine(4) in tRNA(Gly)(GCC) + S-adenosyl-L-homocysteine + H(+)</text>
        <dbReference type="Rhea" id="RHEA:43192"/>
        <dbReference type="Rhea" id="RHEA-COMP:10399"/>
        <dbReference type="Rhea" id="RHEA-COMP:10400"/>
        <dbReference type="ChEBI" id="CHEBI:15378"/>
        <dbReference type="ChEBI" id="CHEBI:57856"/>
        <dbReference type="ChEBI" id="CHEBI:59789"/>
        <dbReference type="ChEBI" id="CHEBI:74495"/>
        <dbReference type="ChEBI" id="CHEBI:82748"/>
        <dbReference type="EC" id="2.1.1.225"/>
    </reaction>
</comment>
<proteinExistence type="inferred from homology"/>
<dbReference type="Pfam" id="PF05253">
    <property type="entry name" value="zf-U11-48K"/>
    <property type="match status" value="1"/>
</dbReference>
<dbReference type="EC" id="2.1.1.225" evidence="3 15"/>
<gene>
    <name evidence="18" type="ORF">KL933_004095</name>
    <name evidence="19" type="ORF">KL946_004257</name>
</gene>
<dbReference type="PANTHER" id="PTHR12998:SF0">
    <property type="entry name" value="TRNA:M(4)X MODIFICATION ENZYME TRM13 HOMOLOG"/>
    <property type="match status" value="1"/>
</dbReference>
<keyword evidence="8 15" id="KW-0819">tRNA processing</keyword>
<evidence type="ECO:0000256" key="16">
    <source>
        <dbReference type="SAM" id="Phobius"/>
    </source>
</evidence>
<name>A0AAN6HZW3_9ASCO</name>
<evidence type="ECO:0000256" key="12">
    <source>
        <dbReference type="ARBA" id="ARBA00048165"/>
    </source>
</evidence>
<feature type="transmembrane region" description="Helical" evidence="16">
    <location>
        <begin position="27"/>
        <end position="46"/>
    </location>
</feature>
<dbReference type="EMBL" id="JAHLUH010000012">
    <property type="protein sequence ID" value="KAG7725529.1"/>
    <property type="molecule type" value="Genomic_DNA"/>
</dbReference>
<keyword evidence="20" id="KW-1185">Reference proteome</keyword>
<evidence type="ECO:0000256" key="2">
    <source>
        <dbReference type="ARBA" id="ARBA00005265"/>
    </source>
</evidence>
<evidence type="ECO:0000256" key="8">
    <source>
        <dbReference type="ARBA" id="ARBA00022694"/>
    </source>
</evidence>
<dbReference type="Proteomes" id="UP000738402">
    <property type="component" value="Unassembled WGS sequence"/>
</dbReference>
<evidence type="ECO:0000256" key="3">
    <source>
        <dbReference type="ARBA" id="ARBA00012810"/>
    </source>
</evidence>
<dbReference type="AlphaFoldDB" id="A0AAN6HZW3"/>
<dbReference type="InterPro" id="IPR039044">
    <property type="entry name" value="Trm13"/>
</dbReference>
<keyword evidence="11 15" id="KW-0862">Zinc</keyword>
<evidence type="ECO:0000313" key="19">
    <source>
        <dbReference type="EMBL" id="KAG7762905.1"/>
    </source>
</evidence>
<evidence type="ECO:0000256" key="11">
    <source>
        <dbReference type="ARBA" id="ARBA00022833"/>
    </source>
</evidence>
<dbReference type="Proteomes" id="UP000697297">
    <property type="component" value="Unassembled WGS sequence"/>
</dbReference>
<feature type="domain" description="CHHC U11-48K-type" evidence="17">
    <location>
        <begin position="103"/>
        <end position="130"/>
    </location>
</feature>
<evidence type="ECO:0000259" key="17">
    <source>
        <dbReference type="PROSITE" id="PS51800"/>
    </source>
</evidence>
<protein>
    <recommendedName>
        <fullName evidence="4 15">tRNA:m(4)X modification enzyme TRM13</fullName>
        <ecNumber evidence="3 15">2.1.1.225</ecNumber>
    </recommendedName>
</protein>
<dbReference type="EMBL" id="JAHLUN010000012">
    <property type="protein sequence ID" value="KAG7762905.1"/>
    <property type="molecule type" value="Genomic_DNA"/>
</dbReference>
<dbReference type="PROSITE" id="PS51800">
    <property type="entry name" value="ZF_CHHC_U11_48K"/>
    <property type="match status" value="1"/>
</dbReference>
<evidence type="ECO:0000256" key="9">
    <source>
        <dbReference type="ARBA" id="ARBA00022723"/>
    </source>
</evidence>
<evidence type="ECO:0000256" key="1">
    <source>
        <dbReference type="ARBA" id="ARBA00002267"/>
    </source>
</evidence>
<reference evidence="18 20" key="1">
    <citation type="journal article" date="2021" name="G3 (Bethesda)">
        <title>Genomic diversity, chromosomal rearrangements, and interspecies hybridization in the ogataea polymorpha species complex.</title>
        <authorList>
            <person name="Hanson S.J."/>
            <person name="Cinneide E.O."/>
            <person name="Salzberg L.I."/>
            <person name="Wolfe K.H."/>
            <person name="McGowan J."/>
            <person name="Fitzpatrick D.A."/>
            <person name="Matlin K."/>
        </authorList>
    </citation>
    <scope>NUCLEOTIDE SEQUENCE</scope>
    <source>
        <strain evidence="19">81-436-3</strain>
        <strain evidence="18">83-405-1</strain>
    </source>
</reference>
<evidence type="ECO:0000256" key="14">
    <source>
        <dbReference type="ARBA" id="ARBA00049393"/>
    </source>
</evidence>
<comment type="caution">
    <text evidence="18">The sequence shown here is derived from an EMBL/GenBank/DDBJ whole genome shotgun (WGS) entry which is preliminary data.</text>
</comment>
<evidence type="ECO:0000256" key="7">
    <source>
        <dbReference type="ARBA" id="ARBA00022691"/>
    </source>
</evidence>
<organism evidence="18 21">
    <name type="scientific">Ogataea haglerorum</name>
    <dbReference type="NCBI Taxonomy" id="1937702"/>
    <lineage>
        <taxon>Eukaryota</taxon>
        <taxon>Fungi</taxon>
        <taxon>Dikarya</taxon>
        <taxon>Ascomycota</taxon>
        <taxon>Saccharomycotina</taxon>
        <taxon>Pichiomycetes</taxon>
        <taxon>Pichiales</taxon>
        <taxon>Pichiaceae</taxon>
        <taxon>Ogataea</taxon>
    </lineage>
</organism>
<evidence type="ECO:0000256" key="6">
    <source>
        <dbReference type="ARBA" id="ARBA00022679"/>
    </source>
</evidence>
<keyword evidence="16" id="KW-0812">Transmembrane</keyword>
<dbReference type="GO" id="GO:0030488">
    <property type="term" value="P:tRNA methylation"/>
    <property type="evidence" value="ECO:0007669"/>
    <property type="project" value="InterPro"/>
</dbReference>
<comment type="catalytic activity">
    <reaction evidence="14 15">
        <text>adenosine(4) in tRNA(His) + S-adenosyl-L-methionine = 2'-O-methyladenosine(4) in tRNA(His) + S-adenosyl-L-homocysteine + H(+)</text>
        <dbReference type="Rhea" id="RHEA:43196"/>
        <dbReference type="Rhea" id="RHEA-COMP:10401"/>
        <dbReference type="Rhea" id="RHEA-COMP:10402"/>
        <dbReference type="ChEBI" id="CHEBI:15378"/>
        <dbReference type="ChEBI" id="CHEBI:57856"/>
        <dbReference type="ChEBI" id="CHEBI:59789"/>
        <dbReference type="ChEBI" id="CHEBI:74411"/>
        <dbReference type="ChEBI" id="CHEBI:74477"/>
        <dbReference type="EC" id="2.1.1.225"/>
    </reaction>
</comment>
<dbReference type="InterPro" id="IPR007871">
    <property type="entry name" value="Methyltransferase_TRM13"/>
</dbReference>
<evidence type="ECO:0000313" key="20">
    <source>
        <dbReference type="Proteomes" id="UP000697297"/>
    </source>
</evidence>
<dbReference type="Pfam" id="PF05206">
    <property type="entry name" value="TRM13"/>
    <property type="match status" value="1"/>
</dbReference>
<keyword evidence="6 15" id="KW-0808">Transferase</keyword>
<keyword evidence="10 15" id="KW-0863">Zinc-finger</keyword>
<evidence type="ECO:0000313" key="18">
    <source>
        <dbReference type="EMBL" id="KAG7725529.1"/>
    </source>
</evidence>
<evidence type="ECO:0000313" key="21">
    <source>
        <dbReference type="Proteomes" id="UP000738402"/>
    </source>
</evidence>
<evidence type="ECO:0000256" key="13">
    <source>
        <dbReference type="ARBA" id="ARBA00048635"/>
    </source>
</evidence>
<keyword evidence="16" id="KW-1133">Transmembrane helix</keyword>
<comment type="similarity">
    <text evidence="2 15">Belongs to the methyltransferase TRM13 family.</text>
</comment>
<dbReference type="InterPro" id="IPR022776">
    <property type="entry name" value="TRM13/UPF0224_CHHC_Znf_dom"/>
</dbReference>
<dbReference type="GO" id="GO:0008270">
    <property type="term" value="F:zinc ion binding"/>
    <property type="evidence" value="ECO:0007669"/>
    <property type="project" value="UniProtKB-KW"/>
</dbReference>
<keyword evidence="9 15" id="KW-0479">Metal-binding</keyword>
<evidence type="ECO:0000256" key="5">
    <source>
        <dbReference type="ARBA" id="ARBA00022603"/>
    </source>
</evidence>
<evidence type="ECO:0000256" key="10">
    <source>
        <dbReference type="ARBA" id="ARBA00022771"/>
    </source>
</evidence>
<comment type="catalytic activity">
    <reaction evidence="12 15">
        <text>cytidine(4) in tRNA(Pro) + S-adenosyl-L-methionine = 2'-O-methylcytidine(4) in tRNA(Pro) + S-adenosyl-L-homocysteine + H(+)</text>
        <dbReference type="Rhea" id="RHEA:32767"/>
        <dbReference type="Rhea" id="RHEA-COMP:10397"/>
        <dbReference type="Rhea" id="RHEA-COMP:10398"/>
        <dbReference type="ChEBI" id="CHEBI:15378"/>
        <dbReference type="ChEBI" id="CHEBI:57856"/>
        <dbReference type="ChEBI" id="CHEBI:59789"/>
        <dbReference type="ChEBI" id="CHEBI:74495"/>
        <dbReference type="ChEBI" id="CHEBI:82748"/>
        <dbReference type="EC" id="2.1.1.225"/>
    </reaction>
</comment>
<dbReference type="PANTHER" id="PTHR12998">
    <property type="entry name" value="TRNA:M(4)X MODIFICATION ENZYME TRM13 HOMOLOG"/>
    <property type="match status" value="1"/>
</dbReference>
<comment type="function">
    <text evidence="1 15">tRNA methylase which 2'-O-methylates cytidine(4) in tRNA(Pro) and tRNA(Gly)(GCC), and adenosine(4) in tRNA(His).</text>
</comment>
<keyword evidence="5 15" id="KW-0489">Methyltransferase</keyword>
<sequence>MLSIVQRRLQSTVATPVKRSSTSLRGVLLGFFAGVSITGFGAYYYLLDEYKSSSNAVVSDVLLLQKSIRKLESHLRSDTQYCYNHLPQGERFSKTKNGKTVTRVPCPLDPSHTVWSDKLRRHLKSCNTLKKKLEFEASVRQLPWLVVDFNVREEPALESSSPDYAEFAAFVRRFRDAHKQLYSSDLEMSQINYKYGLEERMSEVGNRKHVTQQASLIGHMAHENLLRDGTVYVEFGCGRGEFARYLLRALDTDPALVAGDKQVLLVDRQSPRMKFDTKMREEHTSGAVTVTRFKTDIKDLDLATAVRSLAFPGKVVGFSKHLCGTATDLTLRCLLNARKDPKFQFSGFLVAMCCRHACKYNWLLEESRAYLREKFGIGQQEFLYLSKMACWATSGVRPGMSESDGADHFTGLNLKERTDIGLRARRAIDESRVYAMQQHGFSAKLFNYVSPDVSIENSCMLIKNIQE</sequence>
<keyword evidence="7 15" id="KW-0949">S-adenosyl-L-methionine</keyword>
<evidence type="ECO:0000256" key="15">
    <source>
        <dbReference type="RuleBase" id="RU367103"/>
    </source>
</evidence>
<dbReference type="GO" id="GO:0106050">
    <property type="term" value="F:tRNA 2'-O-methyltransferase activity"/>
    <property type="evidence" value="ECO:0007669"/>
    <property type="project" value="UniProtKB-UniRule"/>
</dbReference>
<accession>A0AAN6HZW3</accession>